<accession>A0ABD5F3F3</accession>
<sequence>MELFHRLESKNYIDMSYWFSKKGQAFSVPNSAGVKVRNRMYDTYKYHKDGKTVLVLESIKNYYLDFGYYEVLFFYMAPNESYIVGTTIQSLVEEYFQPEWKKKMS</sequence>
<dbReference type="AlphaFoldDB" id="A0ABD5F3F3"/>
<dbReference type="Proteomes" id="UP001264335">
    <property type="component" value="Unassembled WGS sequence"/>
</dbReference>
<organism evidence="1 2">
    <name type="scientific">Enterococcus avium</name>
    <name type="common">Streptococcus avium</name>
    <dbReference type="NCBI Taxonomy" id="33945"/>
    <lineage>
        <taxon>Bacteria</taxon>
        <taxon>Bacillati</taxon>
        <taxon>Bacillota</taxon>
        <taxon>Bacilli</taxon>
        <taxon>Lactobacillales</taxon>
        <taxon>Enterococcaceae</taxon>
        <taxon>Enterococcus</taxon>
    </lineage>
</organism>
<evidence type="ECO:0000313" key="2">
    <source>
        <dbReference type="Proteomes" id="UP001264335"/>
    </source>
</evidence>
<dbReference type="RefSeq" id="WP_311924440.1">
    <property type="nucleotide sequence ID" value="NZ_JARPWV010000036.1"/>
</dbReference>
<dbReference type="EMBL" id="JARPWY010000002">
    <property type="protein sequence ID" value="MDT2512857.1"/>
    <property type="molecule type" value="Genomic_DNA"/>
</dbReference>
<name>A0ABD5F3F3_ENTAV</name>
<comment type="caution">
    <text evidence="1">The sequence shown here is derived from an EMBL/GenBank/DDBJ whole genome shotgun (WGS) entry which is preliminary data.</text>
</comment>
<reference evidence="1 2" key="1">
    <citation type="submission" date="2023-03" db="EMBL/GenBank/DDBJ databases">
        <authorList>
            <person name="Shen W."/>
            <person name="Cai J."/>
        </authorList>
    </citation>
    <scope>NUCLEOTIDE SEQUENCE [LARGE SCALE GENOMIC DNA]</scope>
    <source>
        <strain evidence="1 2">Y2</strain>
    </source>
</reference>
<protein>
    <submittedName>
        <fullName evidence="1">Uncharacterized protein</fullName>
    </submittedName>
</protein>
<gene>
    <name evidence="1" type="ORF">P7D79_01300</name>
</gene>
<proteinExistence type="predicted"/>
<evidence type="ECO:0000313" key="1">
    <source>
        <dbReference type="EMBL" id="MDT2512857.1"/>
    </source>
</evidence>